<feature type="transmembrane region" description="Helical" evidence="1">
    <location>
        <begin position="134"/>
        <end position="152"/>
    </location>
</feature>
<dbReference type="GO" id="GO:0016747">
    <property type="term" value="F:acyltransferase activity, transferring groups other than amino-acyl groups"/>
    <property type="evidence" value="ECO:0007669"/>
    <property type="project" value="InterPro"/>
</dbReference>
<dbReference type="EMBL" id="JACLYU010000002">
    <property type="protein sequence ID" value="MBM6699052.1"/>
    <property type="molecule type" value="Genomic_DNA"/>
</dbReference>
<protein>
    <submittedName>
        <fullName evidence="3">Acyltransferase family protein</fullName>
    </submittedName>
</protein>
<keyword evidence="1" id="KW-0472">Membrane</keyword>
<feature type="transmembrane region" description="Helical" evidence="1">
    <location>
        <begin position="230"/>
        <end position="255"/>
    </location>
</feature>
<dbReference type="Proteomes" id="UP000718821">
    <property type="component" value="Unassembled WGS sequence"/>
</dbReference>
<keyword evidence="1" id="KW-0812">Transmembrane</keyword>
<evidence type="ECO:0000313" key="4">
    <source>
        <dbReference type="Proteomes" id="UP000718821"/>
    </source>
</evidence>
<feature type="transmembrane region" description="Helical" evidence="1">
    <location>
        <begin position="300"/>
        <end position="318"/>
    </location>
</feature>
<feature type="transmembrane region" description="Helical" evidence="1">
    <location>
        <begin position="78"/>
        <end position="98"/>
    </location>
</feature>
<comment type="caution">
    <text evidence="3">The sequence shown here is derived from an EMBL/GenBank/DDBJ whole genome shotgun (WGS) entry which is preliminary data.</text>
</comment>
<dbReference type="RefSeq" id="WP_204467477.1">
    <property type="nucleotide sequence ID" value="NZ_JACLYU010000002.1"/>
</dbReference>
<dbReference type="InterPro" id="IPR002656">
    <property type="entry name" value="Acyl_transf_3_dom"/>
</dbReference>
<dbReference type="InterPro" id="IPR052734">
    <property type="entry name" value="Nod_factor_acetyltransferase"/>
</dbReference>
<evidence type="ECO:0000313" key="3">
    <source>
        <dbReference type="EMBL" id="MBM6699052.1"/>
    </source>
</evidence>
<keyword evidence="3" id="KW-0808">Transferase</keyword>
<organism evidence="3 4">
    <name type="scientific">Bifidobacterium pullorum subsp. saeculare</name>
    <dbReference type="NCBI Taxonomy" id="78257"/>
    <lineage>
        <taxon>Bacteria</taxon>
        <taxon>Bacillati</taxon>
        <taxon>Actinomycetota</taxon>
        <taxon>Actinomycetes</taxon>
        <taxon>Bifidobacteriales</taxon>
        <taxon>Bifidobacteriaceae</taxon>
        <taxon>Bifidobacterium</taxon>
    </lineage>
</organism>
<feature type="transmembrane region" description="Helical" evidence="1">
    <location>
        <begin position="110"/>
        <end position="127"/>
    </location>
</feature>
<sequence>MTPLPVTWGGKRIEWLDGLKGILILLVVFGHVALPVREGHPTLEAAYNIVYLFHMPLFVFMSGLLAKRSLDRTGRLRIERVLDYLLLAIAFNVVLRLIDGGGLSLGKALLMPGAPWYLAAMAIWILLTPILAQLRPVAGLTLAVLVGVIGSMQIEATYFLGLGKALHFLPYYVLGYYATIPQVGWLRGSALRRIICCLAGAAAAGAYLAFPDRLAFITRFMYGDTPVSIPVVPALGEYLVMTVLGLMLAVAFVAVAPAHPVVLAYLGRRTLAIYIVHRMVKGALDRAGFFDSVTTLDTLPFAVCLLGAMAVACAIALIPPLPRMLQSLTVYDWSRFRRITISDSAQSSPIR</sequence>
<keyword evidence="4" id="KW-1185">Reference proteome</keyword>
<gene>
    <name evidence="3" type="ORF">H7U32_01650</name>
</gene>
<dbReference type="PANTHER" id="PTHR37312">
    <property type="entry name" value="MEMBRANE-BOUND ACYLTRANSFERASE YKRP-RELATED"/>
    <property type="match status" value="1"/>
</dbReference>
<evidence type="ECO:0000259" key="2">
    <source>
        <dbReference type="Pfam" id="PF01757"/>
    </source>
</evidence>
<dbReference type="AlphaFoldDB" id="A0A938WWN9"/>
<accession>A0A938WWN9</accession>
<evidence type="ECO:0000256" key="1">
    <source>
        <dbReference type="SAM" id="Phobius"/>
    </source>
</evidence>
<feature type="transmembrane region" description="Helical" evidence="1">
    <location>
        <begin position="46"/>
        <end position="66"/>
    </location>
</feature>
<dbReference type="PANTHER" id="PTHR37312:SF1">
    <property type="entry name" value="MEMBRANE-BOUND ACYLTRANSFERASE YKRP-RELATED"/>
    <property type="match status" value="1"/>
</dbReference>
<keyword evidence="3" id="KW-0012">Acyltransferase</keyword>
<dbReference type="Pfam" id="PF01757">
    <property type="entry name" value="Acyl_transf_3"/>
    <property type="match status" value="1"/>
</dbReference>
<name>A0A938WWN9_9BIFI</name>
<proteinExistence type="predicted"/>
<keyword evidence="1" id="KW-1133">Transmembrane helix</keyword>
<feature type="transmembrane region" description="Helical" evidence="1">
    <location>
        <begin position="190"/>
        <end position="210"/>
    </location>
</feature>
<feature type="domain" description="Acyltransferase 3" evidence="2">
    <location>
        <begin position="14"/>
        <end position="315"/>
    </location>
</feature>
<reference evidence="3" key="2">
    <citation type="journal article" date="2021" name="Sci. Rep.">
        <title>The distribution of antibiotic resistance genes in chicken gut microbiota commensals.</title>
        <authorList>
            <person name="Juricova H."/>
            <person name="Matiasovicova J."/>
            <person name="Kubasova T."/>
            <person name="Cejkova D."/>
            <person name="Rychlik I."/>
        </authorList>
    </citation>
    <scope>NUCLEOTIDE SEQUENCE</scope>
    <source>
        <strain evidence="3">An836</strain>
    </source>
</reference>
<reference evidence="3" key="1">
    <citation type="submission" date="2020-08" db="EMBL/GenBank/DDBJ databases">
        <authorList>
            <person name="Cejkova D."/>
            <person name="Kubasova T."/>
            <person name="Jahodarova E."/>
            <person name="Rychlik I."/>
        </authorList>
    </citation>
    <scope>NUCLEOTIDE SEQUENCE</scope>
    <source>
        <strain evidence="3">An836</strain>
    </source>
</reference>
<feature type="transmembrane region" description="Helical" evidence="1">
    <location>
        <begin position="15"/>
        <end position="34"/>
    </location>
</feature>